<keyword evidence="2" id="KW-1185">Reference proteome</keyword>
<gene>
    <name evidence="1" type="ORF">PMAYCL1PPCAC_14536</name>
</gene>
<name>A0AAN4ZP69_9BILA</name>
<proteinExistence type="predicted"/>
<sequence length="80" mass="8753">NLRIDEFQPAQYESTGKPQQTLTAATTVAAHPVVPTTAVPVQLAEIRPQRHQITTAMAVGKTRPVVRSKQPPINNLLLFV</sequence>
<dbReference type="AlphaFoldDB" id="A0AAN4ZP69"/>
<reference evidence="2" key="1">
    <citation type="submission" date="2022-10" db="EMBL/GenBank/DDBJ databases">
        <title>Genome assembly of Pristionchus species.</title>
        <authorList>
            <person name="Yoshida K."/>
            <person name="Sommer R.J."/>
        </authorList>
    </citation>
    <scope>NUCLEOTIDE SEQUENCE [LARGE SCALE GENOMIC DNA]</scope>
    <source>
        <strain evidence="2">RS5460</strain>
    </source>
</reference>
<comment type="caution">
    <text evidence="1">The sequence shown here is derived from an EMBL/GenBank/DDBJ whole genome shotgun (WGS) entry which is preliminary data.</text>
</comment>
<evidence type="ECO:0000313" key="2">
    <source>
        <dbReference type="Proteomes" id="UP001328107"/>
    </source>
</evidence>
<dbReference type="Proteomes" id="UP001328107">
    <property type="component" value="Unassembled WGS sequence"/>
</dbReference>
<dbReference type="EMBL" id="BTRK01000003">
    <property type="protein sequence ID" value="GMR44341.1"/>
    <property type="molecule type" value="Genomic_DNA"/>
</dbReference>
<feature type="non-terminal residue" evidence="1">
    <location>
        <position position="80"/>
    </location>
</feature>
<organism evidence="1 2">
    <name type="scientific">Pristionchus mayeri</name>
    <dbReference type="NCBI Taxonomy" id="1317129"/>
    <lineage>
        <taxon>Eukaryota</taxon>
        <taxon>Metazoa</taxon>
        <taxon>Ecdysozoa</taxon>
        <taxon>Nematoda</taxon>
        <taxon>Chromadorea</taxon>
        <taxon>Rhabditida</taxon>
        <taxon>Rhabditina</taxon>
        <taxon>Diplogasteromorpha</taxon>
        <taxon>Diplogasteroidea</taxon>
        <taxon>Neodiplogasteridae</taxon>
        <taxon>Pristionchus</taxon>
    </lineage>
</organism>
<protein>
    <submittedName>
        <fullName evidence="1">Uncharacterized protein</fullName>
    </submittedName>
</protein>
<feature type="non-terminal residue" evidence="1">
    <location>
        <position position="1"/>
    </location>
</feature>
<evidence type="ECO:0000313" key="1">
    <source>
        <dbReference type="EMBL" id="GMR44341.1"/>
    </source>
</evidence>
<accession>A0AAN4ZP69</accession>